<dbReference type="RefSeq" id="WP_209642741.1">
    <property type="nucleotide sequence ID" value="NZ_JAGINW010000001.1"/>
</dbReference>
<dbReference type="GO" id="GO:0003677">
    <property type="term" value="F:DNA binding"/>
    <property type="evidence" value="ECO:0007669"/>
    <property type="project" value="UniProtKB-KW"/>
</dbReference>
<feature type="domain" description="HTH merR-type" evidence="2">
    <location>
        <begin position="11"/>
        <end position="81"/>
    </location>
</feature>
<evidence type="ECO:0000313" key="4">
    <source>
        <dbReference type="Proteomes" id="UP001519332"/>
    </source>
</evidence>
<dbReference type="InterPro" id="IPR029442">
    <property type="entry name" value="GyrI-like"/>
</dbReference>
<dbReference type="EMBL" id="JAGINW010000001">
    <property type="protein sequence ID" value="MBP2325560.1"/>
    <property type="molecule type" value="Genomic_DNA"/>
</dbReference>
<protein>
    <submittedName>
        <fullName evidence="3">DNA-binding transcriptional MerR regulator</fullName>
    </submittedName>
</protein>
<dbReference type="Proteomes" id="UP001519332">
    <property type="component" value="Unassembled WGS sequence"/>
</dbReference>
<gene>
    <name evidence="3" type="ORF">JOF56_005945</name>
</gene>
<dbReference type="Gene3D" id="3.20.80.10">
    <property type="entry name" value="Regulatory factor, effector binding domain"/>
    <property type="match status" value="1"/>
</dbReference>
<dbReference type="Pfam" id="PF13411">
    <property type="entry name" value="MerR_1"/>
    <property type="match status" value="1"/>
</dbReference>
<evidence type="ECO:0000256" key="1">
    <source>
        <dbReference type="ARBA" id="ARBA00023125"/>
    </source>
</evidence>
<proteinExistence type="predicted"/>
<name>A0ABS4TMD3_9PSEU</name>
<dbReference type="SMART" id="SM00422">
    <property type="entry name" value="HTH_MERR"/>
    <property type="match status" value="1"/>
</dbReference>
<dbReference type="InterPro" id="IPR000551">
    <property type="entry name" value="MerR-type_HTH_dom"/>
</dbReference>
<keyword evidence="4" id="KW-1185">Reference proteome</keyword>
<dbReference type="PROSITE" id="PS50937">
    <property type="entry name" value="HTH_MERR_2"/>
    <property type="match status" value="1"/>
</dbReference>
<dbReference type="SUPFAM" id="SSF46955">
    <property type="entry name" value="Putative DNA-binding domain"/>
    <property type="match status" value="1"/>
</dbReference>
<keyword evidence="1 3" id="KW-0238">DNA-binding</keyword>
<dbReference type="SUPFAM" id="SSF55136">
    <property type="entry name" value="Probable bacterial effector-binding domain"/>
    <property type="match status" value="1"/>
</dbReference>
<organism evidence="3 4">
    <name type="scientific">Kibdelosporangium banguiense</name>
    <dbReference type="NCBI Taxonomy" id="1365924"/>
    <lineage>
        <taxon>Bacteria</taxon>
        <taxon>Bacillati</taxon>
        <taxon>Actinomycetota</taxon>
        <taxon>Actinomycetes</taxon>
        <taxon>Pseudonocardiales</taxon>
        <taxon>Pseudonocardiaceae</taxon>
        <taxon>Kibdelosporangium</taxon>
    </lineage>
</organism>
<dbReference type="SMART" id="SM00871">
    <property type="entry name" value="AraC_E_bind"/>
    <property type="match status" value="1"/>
</dbReference>
<dbReference type="PROSITE" id="PS00552">
    <property type="entry name" value="HTH_MERR_1"/>
    <property type="match status" value="1"/>
</dbReference>
<sequence length="266" mass="29160">MGRLTMIAVNLLPIGEFARMCRLSTKQLRHYDQFGLLTPAVVDPGTGYRYYSPAQARQALAIALLRTLDVPLPEIAEIMSDQDSVPKTLAAHLARVEAEIEHRRRTARALTRLLDEGLLRQEVTLTHEPSRRLVVARTTCAPAEIGAATGQCIQSVMSVVQSNWKPPVWGIFPLDIDTDRLAIAAGVETDAPGDVELLPAGLVAMTTHVGPYEDLTLAYQGLFAWIYERGHRPAGPAREGYLAGPDTSAPEQLVTRLIIPLEQSHD</sequence>
<dbReference type="Gene3D" id="1.10.1660.10">
    <property type="match status" value="1"/>
</dbReference>
<dbReference type="InterPro" id="IPR009061">
    <property type="entry name" value="DNA-bd_dom_put_sf"/>
</dbReference>
<comment type="caution">
    <text evidence="3">The sequence shown here is derived from an EMBL/GenBank/DDBJ whole genome shotgun (WGS) entry which is preliminary data.</text>
</comment>
<accession>A0ABS4TMD3</accession>
<dbReference type="InterPro" id="IPR011256">
    <property type="entry name" value="Reg_factor_effector_dom_sf"/>
</dbReference>
<dbReference type="Pfam" id="PF06445">
    <property type="entry name" value="GyrI-like"/>
    <property type="match status" value="1"/>
</dbReference>
<dbReference type="InterPro" id="IPR010499">
    <property type="entry name" value="AraC_E-bd"/>
</dbReference>
<dbReference type="CDD" id="cd01107">
    <property type="entry name" value="HTH_BmrR"/>
    <property type="match status" value="1"/>
</dbReference>
<dbReference type="PANTHER" id="PTHR30204:SF97">
    <property type="entry name" value="MERR FAMILY REGULATORY PROTEIN"/>
    <property type="match status" value="1"/>
</dbReference>
<dbReference type="PANTHER" id="PTHR30204">
    <property type="entry name" value="REDOX-CYCLING DRUG-SENSING TRANSCRIPTIONAL ACTIVATOR SOXR"/>
    <property type="match status" value="1"/>
</dbReference>
<reference evidence="3 4" key="1">
    <citation type="submission" date="2021-03" db="EMBL/GenBank/DDBJ databases">
        <title>Sequencing the genomes of 1000 actinobacteria strains.</title>
        <authorList>
            <person name="Klenk H.-P."/>
        </authorList>
    </citation>
    <scope>NUCLEOTIDE SEQUENCE [LARGE SCALE GENOMIC DNA]</scope>
    <source>
        <strain evidence="3 4">DSM 46670</strain>
    </source>
</reference>
<dbReference type="InterPro" id="IPR047057">
    <property type="entry name" value="MerR_fam"/>
</dbReference>
<evidence type="ECO:0000313" key="3">
    <source>
        <dbReference type="EMBL" id="MBP2325560.1"/>
    </source>
</evidence>
<evidence type="ECO:0000259" key="2">
    <source>
        <dbReference type="PROSITE" id="PS50937"/>
    </source>
</evidence>